<organism evidence="2">
    <name type="scientific">Populus davidiana</name>
    <dbReference type="NCBI Taxonomy" id="266767"/>
    <lineage>
        <taxon>Eukaryota</taxon>
        <taxon>Viridiplantae</taxon>
        <taxon>Streptophyta</taxon>
        <taxon>Embryophyta</taxon>
        <taxon>Tracheophyta</taxon>
        <taxon>Spermatophyta</taxon>
        <taxon>Magnoliopsida</taxon>
        <taxon>eudicotyledons</taxon>
        <taxon>Gunneridae</taxon>
        <taxon>Pentapetalae</taxon>
        <taxon>rosids</taxon>
        <taxon>fabids</taxon>
        <taxon>Malpighiales</taxon>
        <taxon>Salicaceae</taxon>
        <taxon>Saliceae</taxon>
        <taxon>Populus</taxon>
    </lineage>
</organism>
<sequence>MVLVTVDLLCLCSSLSLCFSPVLGLFVPCFLACSSPVLVSSRSFLCFLALVLCYSSAHCLCVLKTKAKLGYVGFFPPLVLFPLCSGLFFPGPLPIFSVQDEDDGGGLSTRSSG</sequence>
<dbReference type="AlphaFoldDB" id="A0A6M2F3X1"/>
<feature type="transmembrane region" description="Helical" evidence="1">
    <location>
        <begin position="70"/>
        <end position="89"/>
    </location>
</feature>
<keyword evidence="1" id="KW-1133">Transmembrane helix</keyword>
<reference evidence="2" key="1">
    <citation type="submission" date="2020-03" db="EMBL/GenBank/DDBJ databases">
        <authorList>
            <person name="Zhang R."/>
        </authorList>
    </citation>
    <scope>NUCLEOTIDE SEQUENCE</scope>
</reference>
<name>A0A6M2F3X1_9ROSI</name>
<accession>A0A6M2F3X1</accession>
<evidence type="ECO:0000256" key="1">
    <source>
        <dbReference type="SAM" id="Phobius"/>
    </source>
</evidence>
<feature type="transmembrane region" description="Helical" evidence="1">
    <location>
        <begin position="40"/>
        <end position="63"/>
    </location>
</feature>
<evidence type="ECO:0000313" key="2">
    <source>
        <dbReference type="EMBL" id="NUU92307.1"/>
    </source>
</evidence>
<keyword evidence="1" id="KW-0812">Transmembrane</keyword>
<proteinExistence type="predicted"/>
<dbReference type="EMBL" id="GILB01011974">
    <property type="protein sequence ID" value="NUU92307.1"/>
    <property type="molecule type" value="Transcribed_RNA"/>
</dbReference>
<keyword evidence="1" id="KW-0472">Membrane</keyword>
<protein>
    <submittedName>
        <fullName evidence="2">Uncharacterized protein</fullName>
    </submittedName>
</protein>